<dbReference type="AlphaFoldDB" id="A0A3D8Q9R7"/>
<dbReference type="OrthoDB" id="10261951at2759"/>
<gene>
    <name evidence="1" type="ORF">BP6252_13061</name>
</gene>
<proteinExistence type="predicted"/>
<keyword evidence="2" id="KW-1185">Reference proteome</keyword>
<dbReference type="Proteomes" id="UP000256645">
    <property type="component" value="Unassembled WGS sequence"/>
</dbReference>
<organism evidence="1 2">
    <name type="scientific">Coleophoma cylindrospora</name>
    <dbReference type="NCBI Taxonomy" id="1849047"/>
    <lineage>
        <taxon>Eukaryota</taxon>
        <taxon>Fungi</taxon>
        <taxon>Dikarya</taxon>
        <taxon>Ascomycota</taxon>
        <taxon>Pezizomycotina</taxon>
        <taxon>Leotiomycetes</taxon>
        <taxon>Helotiales</taxon>
        <taxon>Dermateaceae</taxon>
        <taxon>Coleophoma</taxon>
    </lineage>
</organism>
<name>A0A3D8Q9R7_9HELO</name>
<evidence type="ECO:0000313" key="2">
    <source>
        <dbReference type="Proteomes" id="UP000256645"/>
    </source>
</evidence>
<reference evidence="1 2" key="1">
    <citation type="journal article" date="2018" name="IMA Fungus">
        <title>IMA Genome-F 9: Draft genome sequence of Annulohypoxylon stygium, Aspergillus mulundensis, Berkeleyomyces basicola (syn. Thielaviopsis basicola), Ceratocystis smalleyi, two Cercospora beticola strains, Coleophoma cylindrospora, Fusarium fracticaudum, Phialophora cf. hyalina, and Morchella septimelata.</title>
        <authorList>
            <person name="Wingfield B.D."/>
            <person name="Bills G.F."/>
            <person name="Dong Y."/>
            <person name="Huang W."/>
            <person name="Nel W.J."/>
            <person name="Swalarsk-Parry B.S."/>
            <person name="Vaghefi N."/>
            <person name="Wilken P.M."/>
            <person name="An Z."/>
            <person name="de Beer Z.W."/>
            <person name="De Vos L."/>
            <person name="Chen L."/>
            <person name="Duong T.A."/>
            <person name="Gao Y."/>
            <person name="Hammerbacher A."/>
            <person name="Kikkert J.R."/>
            <person name="Li Y."/>
            <person name="Li H."/>
            <person name="Li K."/>
            <person name="Li Q."/>
            <person name="Liu X."/>
            <person name="Ma X."/>
            <person name="Naidoo K."/>
            <person name="Pethybridge S.J."/>
            <person name="Sun J."/>
            <person name="Steenkamp E.T."/>
            <person name="van der Nest M.A."/>
            <person name="van Wyk S."/>
            <person name="Wingfield M.J."/>
            <person name="Xiong C."/>
            <person name="Yue Q."/>
            <person name="Zhang X."/>
        </authorList>
    </citation>
    <scope>NUCLEOTIDE SEQUENCE [LARGE SCALE GENOMIC DNA]</scope>
    <source>
        <strain evidence="1 2">BP6252</strain>
    </source>
</reference>
<sequence>MEPEIIRYSAAITPFSILPKTLELIPLTTVIANLSYAYYGLVSLEKITYEASDFVAKNSNAKASDVETALYDFIRLTKNDYFHAKGAQDLQAPAAAWFTIRMTKPTSEYTTIPRWHRDGRMFDADNTPEIGSKYAITLLGKPTRLLVESELVRTTMIREEEGELDRYQCAEQLASEPLVGLKDGQIIRFTWGQKDSPVHSEPDMSTDRVFVSVLYGSEEEIRCMCEFRDEMYREES</sequence>
<protein>
    <submittedName>
        <fullName evidence="1">Uncharacterized protein</fullName>
    </submittedName>
</protein>
<comment type="caution">
    <text evidence="1">The sequence shown here is derived from an EMBL/GenBank/DDBJ whole genome shotgun (WGS) entry which is preliminary data.</text>
</comment>
<dbReference type="EMBL" id="PDLM01000017">
    <property type="protein sequence ID" value="RDW58585.1"/>
    <property type="molecule type" value="Genomic_DNA"/>
</dbReference>
<evidence type="ECO:0000313" key="1">
    <source>
        <dbReference type="EMBL" id="RDW58585.1"/>
    </source>
</evidence>
<accession>A0A3D8Q9R7</accession>